<proteinExistence type="predicted"/>
<keyword evidence="1" id="KW-0732">Signal</keyword>
<reference evidence="4" key="1">
    <citation type="submission" date="2010-11" db="EMBL/GenBank/DDBJ databases">
        <title>The complete genome of Mahella australiensis DSM 15567.</title>
        <authorList>
            <consortium name="US DOE Joint Genome Institute (JGI-PGF)"/>
            <person name="Lucas S."/>
            <person name="Copeland A."/>
            <person name="Lapidus A."/>
            <person name="Bruce D."/>
            <person name="Goodwin L."/>
            <person name="Pitluck S."/>
            <person name="Kyrpides N."/>
            <person name="Mavromatis K."/>
            <person name="Pagani I."/>
            <person name="Ivanova N."/>
            <person name="Teshima H."/>
            <person name="Brettin T."/>
            <person name="Detter J.C."/>
            <person name="Han C."/>
            <person name="Tapia R."/>
            <person name="Land M."/>
            <person name="Hauser L."/>
            <person name="Markowitz V."/>
            <person name="Cheng J.-F."/>
            <person name="Hugenholtz P."/>
            <person name="Woyke T."/>
            <person name="Wu D."/>
            <person name="Spring S."/>
            <person name="Pukall R."/>
            <person name="Steenblock K."/>
            <person name="Schneider S."/>
            <person name="Klenk H.-P."/>
            <person name="Eisen J.A."/>
        </authorList>
    </citation>
    <scope>NUCLEOTIDE SEQUENCE [LARGE SCALE GENOMIC DNA]</scope>
    <source>
        <strain evidence="4">DSM 15567 / CIP 107919 / 50-1 BON</strain>
    </source>
</reference>
<dbReference type="STRING" id="697281.Mahau_1733"/>
<dbReference type="PROSITE" id="PS51257">
    <property type="entry name" value="PROKAR_LIPOPROTEIN"/>
    <property type="match status" value="1"/>
</dbReference>
<keyword evidence="4" id="KW-1185">Reference proteome</keyword>
<name>F4A080_MAHA5</name>
<organism evidence="3 4">
    <name type="scientific">Mahella australiensis (strain DSM 15567 / CIP 107919 / 50-1 BON)</name>
    <dbReference type="NCBI Taxonomy" id="697281"/>
    <lineage>
        <taxon>Bacteria</taxon>
        <taxon>Bacillati</taxon>
        <taxon>Bacillota</taxon>
        <taxon>Clostridia</taxon>
        <taxon>Thermoanaerobacterales</taxon>
        <taxon>Thermoanaerobacterales Family IV. Incertae Sedis</taxon>
        <taxon>Mahella</taxon>
    </lineage>
</organism>
<dbReference type="KEGG" id="mas:Mahau_1733"/>
<dbReference type="OrthoDB" id="2067368at2"/>
<dbReference type="Pfam" id="PF14343">
    <property type="entry name" value="PrcB_C"/>
    <property type="match status" value="1"/>
</dbReference>
<evidence type="ECO:0000256" key="1">
    <source>
        <dbReference type="SAM" id="SignalP"/>
    </source>
</evidence>
<dbReference type="EMBL" id="CP002360">
    <property type="protein sequence ID" value="AEE96914.1"/>
    <property type="molecule type" value="Genomic_DNA"/>
</dbReference>
<dbReference type="InterPro" id="IPR025748">
    <property type="entry name" value="PrcB_C_dom"/>
</dbReference>
<feature type="domain" description="PrcB C-terminal" evidence="2">
    <location>
        <begin position="71"/>
        <end position="127"/>
    </location>
</feature>
<feature type="chain" id="PRO_5039009226" description="PrcB C-terminal domain-containing protein" evidence="1">
    <location>
        <begin position="21"/>
        <end position="149"/>
    </location>
</feature>
<dbReference type="AlphaFoldDB" id="F4A080"/>
<feature type="signal peptide" evidence="1">
    <location>
        <begin position="1"/>
        <end position="20"/>
    </location>
</feature>
<sequence>MKNIFTIIFIALVMILGTLACSSSGNSNTAQNNIKYEKIDVSDAPLKLQETIEQVKKKKGYIYYTENDSDYIYVAAGEKPTGGYTVEVLDLIENKNGKLTLTVRFTEPGKNDMVTQVITYPYALIRFKAIDKPVEVIDESNDKLPQLGQ</sequence>
<evidence type="ECO:0000313" key="3">
    <source>
        <dbReference type="EMBL" id="AEE96914.1"/>
    </source>
</evidence>
<protein>
    <recommendedName>
        <fullName evidence="2">PrcB C-terminal domain-containing protein</fullName>
    </recommendedName>
</protein>
<evidence type="ECO:0000313" key="4">
    <source>
        <dbReference type="Proteomes" id="UP000008457"/>
    </source>
</evidence>
<dbReference type="eggNOG" id="COG4105">
    <property type="taxonomic scope" value="Bacteria"/>
</dbReference>
<gene>
    <name evidence="3" type="ordered locus">Mahau_1733</name>
</gene>
<dbReference type="Proteomes" id="UP000008457">
    <property type="component" value="Chromosome"/>
</dbReference>
<dbReference type="HOGENOM" id="CLU_1747433_0_0_9"/>
<dbReference type="RefSeq" id="WP_013781342.1">
    <property type="nucleotide sequence ID" value="NC_015520.1"/>
</dbReference>
<reference evidence="3 4" key="2">
    <citation type="journal article" date="2011" name="Stand. Genomic Sci.">
        <title>Complete genome sequence of Mahella australiensis type strain (50-1 BON).</title>
        <authorList>
            <person name="Sikorski J."/>
            <person name="Teshima H."/>
            <person name="Nolan M."/>
            <person name="Lucas S."/>
            <person name="Hammon N."/>
            <person name="Deshpande S."/>
            <person name="Cheng J.F."/>
            <person name="Pitluck S."/>
            <person name="Liolios K."/>
            <person name="Pagani I."/>
            <person name="Ivanova N."/>
            <person name="Huntemann M."/>
            <person name="Mavromatis K."/>
            <person name="Ovchinikova G."/>
            <person name="Pati A."/>
            <person name="Tapia R."/>
            <person name="Han C."/>
            <person name="Goodwin L."/>
            <person name="Chen A."/>
            <person name="Palaniappan K."/>
            <person name="Land M."/>
            <person name="Hauser L."/>
            <person name="Ngatchou-Djao O.D."/>
            <person name="Rohde M."/>
            <person name="Pukall R."/>
            <person name="Spring S."/>
            <person name="Abt B."/>
            <person name="Goker M."/>
            <person name="Detter J.C."/>
            <person name="Woyke T."/>
            <person name="Bristow J."/>
            <person name="Markowitz V."/>
            <person name="Hugenholtz P."/>
            <person name="Eisen J.A."/>
            <person name="Kyrpides N.C."/>
            <person name="Klenk H.P."/>
            <person name="Lapidus A."/>
        </authorList>
    </citation>
    <scope>NUCLEOTIDE SEQUENCE [LARGE SCALE GENOMIC DNA]</scope>
    <source>
        <strain evidence="4">DSM 15567 / CIP 107919 / 50-1 BON</strain>
    </source>
</reference>
<evidence type="ECO:0000259" key="2">
    <source>
        <dbReference type="Pfam" id="PF14343"/>
    </source>
</evidence>
<accession>F4A080</accession>